<dbReference type="GO" id="GO:0005886">
    <property type="term" value="C:plasma membrane"/>
    <property type="evidence" value="ECO:0007669"/>
    <property type="project" value="UniProtKB-SubCell"/>
</dbReference>
<dbReference type="GeneID" id="98665786"/>
<keyword evidence="5" id="KW-0732">Signal</keyword>
<dbReference type="InterPro" id="IPR009056">
    <property type="entry name" value="Cyt_c-like_dom"/>
</dbReference>
<evidence type="ECO:0000256" key="2">
    <source>
        <dbReference type="ARBA" id="ARBA00022475"/>
    </source>
</evidence>
<dbReference type="OrthoDB" id="9811281at2"/>
<evidence type="ECO:0000313" key="13">
    <source>
        <dbReference type="Proteomes" id="UP000183299"/>
    </source>
</evidence>
<evidence type="ECO:0000256" key="5">
    <source>
        <dbReference type="ARBA" id="ARBA00022729"/>
    </source>
</evidence>
<feature type="binding site" description="covalent" evidence="9">
    <location>
        <position position="204"/>
    </location>
    <ligand>
        <name>heme c</name>
        <dbReference type="ChEBI" id="CHEBI:61717"/>
        <label>2</label>
    </ligand>
</feature>
<feature type="binding site" description="covalent" evidence="9">
    <location>
        <position position="57"/>
    </location>
    <ligand>
        <name>heme c</name>
        <dbReference type="ChEBI" id="CHEBI:61717"/>
        <label>1</label>
    </ligand>
</feature>
<name>A0A1I3UHS7_9RHOB</name>
<feature type="binding site" description="axial binding residue" evidence="10">
    <location>
        <position position="340"/>
    </location>
    <ligand>
        <name>heme c</name>
        <dbReference type="ChEBI" id="CHEBI:61717"/>
        <label>3</label>
    </ligand>
    <ligandPart>
        <name>Fe</name>
        <dbReference type="ChEBI" id="CHEBI:18248"/>
    </ligandPart>
</feature>
<keyword evidence="7 10" id="KW-0408">Iron</keyword>
<dbReference type="EMBL" id="FORY01000011">
    <property type="protein sequence ID" value="SFJ82239.1"/>
    <property type="molecule type" value="Genomic_DNA"/>
</dbReference>
<keyword evidence="3 9" id="KW-0349">Heme</keyword>
<keyword evidence="8" id="KW-0472">Membrane</keyword>
<dbReference type="Gene3D" id="1.10.760.10">
    <property type="entry name" value="Cytochrome c-like domain"/>
    <property type="match status" value="3"/>
</dbReference>
<proteinExistence type="predicted"/>
<feature type="domain" description="Cytochrome c" evidence="11">
    <location>
        <begin position="43"/>
        <end position="146"/>
    </location>
</feature>
<dbReference type="Proteomes" id="UP000183299">
    <property type="component" value="Unassembled WGS sequence"/>
</dbReference>
<evidence type="ECO:0000256" key="10">
    <source>
        <dbReference type="PIRSR" id="PIRSR000018-51"/>
    </source>
</evidence>
<evidence type="ECO:0000256" key="9">
    <source>
        <dbReference type="PIRSR" id="PIRSR000018-50"/>
    </source>
</evidence>
<feature type="domain" description="Cytochrome c" evidence="11">
    <location>
        <begin position="323"/>
        <end position="409"/>
    </location>
</feature>
<reference evidence="12 13" key="1">
    <citation type="submission" date="2016-10" db="EMBL/GenBank/DDBJ databases">
        <authorList>
            <person name="de Groot N.N."/>
        </authorList>
    </citation>
    <scope>NUCLEOTIDE SEQUENCE [LARGE SCALE GENOMIC DNA]</scope>
    <source>
        <strain evidence="12 13">CGMCC 1.8891</strain>
    </source>
</reference>
<sequence>MIKRILTGGAALAVLGIGGFAIYAWHPAIDEIAPPSADSFPEAQIEKGRQLASAGYCASCHTSADGAAYAGNYPMETDFGTIYSTNITPDPETGIGTWSLAAFERAMREGIDRDGAHLFPAFPFDHFAKMTDEDIAALYAYLMSSVEPVKATHTENDLPFPLNQRFLQAGWKMLYFDKGQYEPETDQSEAWNRGAYLVEGVTHCGACHTPRNAFGAEIATQQFAGAAIDNWIAPALTSDNPSAVAWNKDAFFQYMKTGTTTYQGSAAGPMAPVVHAGLKDLPDEDLLAIATYLGDQVGADDMAPMSNPAVEKSLAAGAPQADYRKEEGERLYATACAACHYNSVQIAEGRPDLGINSAVRLDDPTNLVHVILDGVHADQGMEGVVMPGYRSALDDQQIASIAAYLRDSRTDKAPWVDLEQTVTEIRAQGALAH</sequence>
<evidence type="ECO:0000256" key="4">
    <source>
        <dbReference type="ARBA" id="ARBA00022723"/>
    </source>
</evidence>
<dbReference type="PROSITE" id="PS51007">
    <property type="entry name" value="CYTC"/>
    <property type="match status" value="3"/>
</dbReference>
<dbReference type="PIRSF" id="PIRSF000018">
    <property type="entry name" value="Mb_ADH_cyt_c"/>
    <property type="match status" value="1"/>
</dbReference>
<dbReference type="AlphaFoldDB" id="A0A1I3UHS7"/>
<dbReference type="InterPro" id="IPR036909">
    <property type="entry name" value="Cyt_c-like_dom_sf"/>
</dbReference>
<feature type="domain" description="Cytochrome c" evidence="11">
    <location>
        <begin position="189"/>
        <end position="297"/>
    </location>
</feature>
<evidence type="ECO:0000256" key="3">
    <source>
        <dbReference type="ARBA" id="ARBA00022617"/>
    </source>
</evidence>
<comment type="cofactor">
    <cofactor evidence="9">
        <name>heme c</name>
        <dbReference type="ChEBI" id="CHEBI:61717"/>
    </cofactor>
    <text evidence="9">Binds 3 heme c groups covalently per subunit.</text>
</comment>
<feature type="binding site" description="covalent" evidence="9">
    <location>
        <position position="207"/>
    </location>
    <ligand>
        <name>heme c</name>
        <dbReference type="ChEBI" id="CHEBI:61717"/>
        <label>2</label>
    </ligand>
</feature>
<dbReference type="InterPro" id="IPR014353">
    <property type="entry name" value="Membr-bd_ADH_cyt_c"/>
</dbReference>
<protein>
    <submittedName>
        <fullName evidence="12">Cytochrome c, mono-and diheme variants</fullName>
    </submittedName>
</protein>
<dbReference type="STRING" id="576117.SAMN04488138_11184"/>
<keyword evidence="6" id="KW-0677">Repeat</keyword>
<feature type="binding site" description="axial binding residue" evidence="10">
    <location>
        <position position="208"/>
    </location>
    <ligand>
        <name>heme c</name>
        <dbReference type="ChEBI" id="CHEBI:61717"/>
        <label>2</label>
    </ligand>
    <ligandPart>
        <name>Fe</name>
        <dbReference type="ChEBI" id="CHEBI:18248"/>
    </ligandPart>
</feature>
<accession>A0A1I3UHS7</accession>
<keyword evidence="2" id="KW-1003">Cell membrane</keyword>
<dbReference type="SUPFAM" id="SSF46626">
    <property type="entry name" value="Cytochrome c"/>
    <property type="match status" value="3"/>
</dbReference>
<organism evidence="12 13">
    <name type="scientific">Celeribacter halophilus</name>
    <dbReference type="NCBI Taxonomy" id="576117"/>
    <lineage>
        <taxon>Bacteria</taxon>
        <taxon>Pseudomonadati</taxon>
        <taxon>Pseudomonadota</taxon>
        <taxon>Alphaproteobacteria</taxon>
        <taxon>Rhodobacterales</taxon>
        <taxon>Roseobacteraceae</taxon>
        <taxon>Celeribacter</taxon>
    </lineage>
</organism>
<dbReference type="GO" id="GO:0016614">
    <property type="term" value="F:oxidoreductase activity, acting on CH-OH group of donors"/>
    <property type="evidence" value="ECO:0007669"/>
    <property type="project" value="InterPro"/>
</dbReference>
<feature type="binding site" description="covalent" evidence="9">
    <location>
        <position position="60"/>
    </location>
    <ligand>
        <name>heme c</name>
        <dbReference type="ChEBI" id="CHEBI:61717"/>
        <label>1</label>
    </ligand>
</feature>
<feature type="binding site" description="axial binding residue" evidence="10">
    <location>
        <position position="61"/>
    </location>
    <ligand>
        <name>heme c</name>
        <dbReference type="ChEBI" id="CHEBI:61717"/>
        <label>1</label>
    </ligand>
    <ligandPart>
        <name>Fe</name>
        <dbReference type="ChEBI" id="CHEBI:18248"/>
    </ligandPart>
</feature>
<dbReference type="GO" id="GO:0009055">
    <property type="term" value="F:electron transfer activity"/>
    <property type="evidence" value="ECO:0007669"/>
    <property type="project" value="InterPro"/>
</dbReference>
<comment type="subcellular location">
    <subcellularLocation>
        <location evidence="1">Cell membrane</location>
    </subcellularLocation>
</comment>
<dbReference type="GO" id="GO:0005506">
    <property type="term" value="F:iron ion binding"/>
    <property type="evidence" value="ECO:0007669"/>
    <property type="project" value="InterPro"/>
</dbReference>
<evidence type="ECO:0000256" key="7">
    <source>
        <dbReference type="ARBA" id="ARBA00023004"/>
    </source>
</evidence>
<gene>
    <name evidence="12" type="ORF">SAMN04488138_11184</name>
</gene>
<feature type="binding site" description="covalent" evidence="9">
    <location>
        <position position="336"/>
    </location>
    <ligand>
        <name>heme c</name>
        <dbReference type="ChEBI" id="CHEBI:61717"/>
        <label>3</label>
    </ligand>
</feature>
<dbReference type="RefSeq" id="WP_066604854.1">
    <property type="nucleotide sequence ID" value="NZ_FORY01000011.1"/>
</dbReference>
<evidence type="ECO:0000259" key="11">
    <source>
        <dbReference type="PROSITE" id="PS51007"/>
    </source>
</evidence>
<keyword evidence="4 10" id="KW-0479">Metal-binding</keyword>
<keyword evidence="13" id="KW-1185">Reference proteome</keyword>
<dbReference type="InterPro" id="IPR051459">
    <property type="entry name" value="Cytochrome_c-type_DH"/>
</dbReference>
<evidence type="ECO:0000313" key="12">
    <source>
        <dbReference type="EMBL" id="SFJ82239.1"/>
    </source>
</evidence>
<dbReference type="Pfam" id="PF00034">
    <property type="entry name" value="Cytochrom_C"/>
    <property type="match status" value="2"/>
</dbReference>
<feature type="binding site" description="covalent" evidence="9">
    <location>
        <position position="339"/>
    </location>
    <ligand>
        <name>heme c</name>
        <dbReference type="ChEBI" id="CHEBI:61717"/>
        <label>3</label>
    </ligand>
</feature>
<dbReference type="GO" id="GO:0020037">
    <property type="term" value="F:heme binding"/>
    <property type="evidence" value="ECO:0007669"/>
    <property type="project" value="InterPro"/>
</dbReference>
<evidence type="ECO:0000256" key="1">
    <source>
        <dbReference type="ARBA" id="ARBA00004236"/>
    </source>
</evidence>
<dbReference type="PANTHER" id="PTHR35008:SF8">
    <property type="entry name" value="ALCOHOL DEHYDROGENASE CYTOCHROME C SUBUNIT"/>
    <property type="match status" value="1"/>
</dbReference>
<evidence type="ECO:0000256" key="6">
    <source>
        <dbReference type="ARBA" id="ARBA00022737"/>
    </source>
</evidence>
<evidence type="ECO:0000256" key="8">
    <source>
        <dbReference type="ARBA" id="ARBA00023136"/>
    </source>
</evidence>
<dbReference type="PANTHER" id="PTHR35008">
    <property type="entry name" value="BLL4482 PROTEIN-RELATED"/>
    <property type="match status" value="1"/>
</dbReference>